<protein>
    <submittedName>
        <fullName evidence="2">Uncharacterized protein</fullName>
    </submittedName>
</protein>
<comment type="caution">
    <text evidence="2">The sequence shown here is derived from an EMBL/GenBank/DDBJ whole genome shotgun (WGS) entry which is preliminary data.</text>
</comment>
<keyword evidence="3" id="KW-1185">Reference proteome</keyword>
<evidence type="ECO:0000256" key="1">
    <source>
        <dbReference type="SAM" id="Phobius"/>
    </source>
</evidence>
<dbReference type="AlphaFoldDB" id="A0A9K3GQB8"/>
<gene>
    <name evidence="2" type="ORF">KIPB_013551</name>
</gene>
<organism evidence="2 3">
    <name type="scientific">Kipferlia bialata</name>
    <dbReference type="NCBI Taxonomy" id="797122"/>
    <lineage>
        <taxon>Eukaryota</taxon>
        <taxon>Metamonada</taxon>
        <taxon>Carpediemonas-like organisms</taxon>
        <taxon>Kipferlia</taxon>
    </lineage>
</organism>
<name>A0A9K3GQB8_9EUKA</name>
<accession>A0A9K3GQB8</accession>
<dbReference type="Proteomes" id="UP000265618">
    <property type="component" value="Unassembled WGS sequence"/>
</dbReference>
<feature type="transmembrane region" description="Helical" evidence="1">
    <location>
        <begin position="58"/>
        <end position="80"/>
    </location>
</feature>
<feature type="non-terminal residue" evidence="2">
    <location>
        <position position="264"/>
    </location>
</feature>
<keyword evidence="1" id="KW-0472">Membrane</keyword>
<dbReference type="EMBL" id="BDIP01006505">
    <property type="protein sequence ID" value="GIQ90671.1"/>
    <property type="molecule type" value="Genomic_DNA"/>
</dbReference>
<evidence type="ECO:0000313" key="3">
    <source>
        <dbReference type="Proteomes" id="UP000265618"/>
    </source>
</evidence>
<feature type="transmembrane region" description="Helical" evidence="1">
    <location>
        <begin position="140"/>
        <end position="157"/>
    </location>
</feature>
<evidence type="ECO:0000313" key="2">
    <source>
        <dbReference type="EMBL" id="GIQ90671.1"/>
    </source>
</evidence>
<proteinExistence type="predicted"/>
<keyword evidence="1" id="KW-1133">Transmembrane helix</keyword>
<keyword evidence="1" id="KW-0812">Transmembrane</keyword>
<feature type="non-terminal residue" evidence="2">
    <location>
        <position position="1"/>
    </location>
</feature>
<reference evidence="2 3" key="1">
    <citation type="journal article" date="2018" name="PLoS ONE">
        <title>The draft genome of Kipferlia bialata reveals reductive genome evolution in fornicate parasites.</title>
        <authorList>
            <person name="Tanifuji G."/>
            <person name="Takabayashi S."/>
            <person name="Kume K."/>
            <person name="Takagi M."/>
            <person name="Nakayama T."/>
            <person name="Kamikawa R."/>
            <person name="Inagaki Y."/>
            <person name="Hashimoto T."/>
        </authorList>
    </citation>
    <scope>NUCLEOTIDE SEQUENCE [LARGE SCALE GENOMIC DNA]</scope>
    <source>
        <strain evidence="2">NY0173</strain>
    </source>
</reference>
<sequence>QSSGAITGSCDTTGSTHYNCIYVEFVTDGGSSDFEGITMDYCINFWCATGWMGRYWDLFTASYIVVVLLVYIVASCVFHTSGASGTNQKNPGIMSNTKEHFYSKDGGGSVCMRTQPVLNARRVELLSFIGLHRRVLDKPYTLLYILTLGGLGFWWALDMARIDRWVREANYSTNGWTKRLKHLEGGQEHDISPSAVLLEDRSSHLASDPVADGGCAAMSFSPKGMGHSGQGRPVFVYTGPLGEDRTSPAETLGEGEAYTALLIG</sequence>